<dbReference type="FunFam" id="3.30.565.10:FF:000003">
    <property type="entry name" value="DNA mismatch repair endonuclease MutL"/>
    <property type="match status" value="1"/>
</dbReference>
<dbReference type="InterPro" id="IPR036890">
    <property type="entry name" value="HATPase_C_sf"/>
</dbReference>
<dbReference type="CDD" id="cd00782">
    <property type="entry name" value="MutL_Trans"/>
    <property type="match status" value="1"/>
</dbReference>
<dbReference type="Pfam" id="PF08676">
    <property type="entry name" value="MutL_C"/>
    <property type="match status" value="1"/>
</dbReference>
<evidence type="ECO:0000256" key="4">
    <source>
        <dbReference type="ARBA" id="ARBA00023204"/>
    </source>
</evidence>
<dbReference type="SUPFAM" id="SSF54211">
    <property type="entry name" value="Ribosomal protein S5 domain 2-like"/>
    <property type="match status" value="1"/>
</dbReference>
<proteinExistence type="inferred from homology"/>
<name>A0AAV4Z8X6_9HYPH</name>
<dbReference type="Gene3D" id="3.30.565.10">
    <property type="entry name" value="Histidine kinase-like ATPase, C-terminal domain"/>
    <property type="match status" value="1"/>
</dbReference>
<evidence type="ECO:0000256" key="3">
    <source>
        <dbReference type="ARBA" id="ARBA00022763"/>
    </source>
</evidence>
<dbReference type="GO" id="GO:0140664">
    <property type="term" value="F:ATP-dependent DNA damage sensor activity"/>
    <property type="evidence" value="ECO:0007669"/>
    <property type="project" value="InterPro"/>
</dbReference>
<dbReference type="GO" id="GO:0005524">
    <property type="term" value="F:ATP binding"/>
    <property type="evidence" value="ECO:0007669"/>
    <property type="project" value="InterPro"/>
</dbReference>
<evidence type="ECO:0000256" key="2">
    <source>
        <dbReference type="ARBA" id="ARBA00021975"/>
    </source>
</evidence>
<comment type="similarity">
    <text evidence="1 5">Belongs to the DNA mismatch repair MutL/HexB family.</text>
</comment>
<dbReference type="GO" id="GO:0016887">
    <property type="term" value="F:ATP hydrolysis activity"/>
    <property type="evidence" value="ECO:0007669"/>
    <property type="project" value="InterPro"/>
</dbReference>
<evidence type="ECO:0000256" key="1">
    <source>
        <dbReference type="ARBA" id="ARBA00006082"/>
    </source>
</evidence>
<evidence type="ECO:0000259" key="7">
    <source>
        <dbReference type="SMART" id="SM00853"/>
    </source>
</evidence>
<dbReference type="HAMAP" id="MF_00149">
    <property type="entry name" value="DNA_mis_repair"/>
    <property type="match status" value="1"/>
</dbReference>
<evidence type="ECO:0000313" key="10">
    <source>
        <dbReference type="Proteomes" id="UP001055307"/>
    </source>
</evidence>
<dbReference type="AlphaFoldDB" id="A0AAV4Z8X6"/>
<organism evidence="9 10">
    <name type="scientific">Methylobacterium bullatum</name>
    <dbReference type="NCBI Taxonomy" id="570505"/>
    <lineage>
        <taxon>Bacteria</taxon>
        <taxon>Pseudomonadati</taxon>
        <taxon>Pseudomonadota</taxon>
        <taxon>Alphaproteobacteria</taxon>
        <taxon>Hyphomicrobiales</taxon>
        <taxon>Methylobacteriaceae</taxon>
        <taxon>Methylobacterium</taxon>
    </lineage>
</organism>
<evidence type="ECO:0000256" key="5">
    <source>
        <dbReference type="HAMAP-Rule" id="MF_00149"/>
    </source>
</evidence>
<dbReference type="InterPro" id="IPR013507">
    <property type="entry name" value="DNA_mismatch_S5_2-like"/>
</dbReference>
<dbReference type="PANTHER" id="PTHR10073">
    <property type="entry name" value="DNA MISMATCH REPAIR PROTEIN MLH, PMS, MUTL"/>
    <property type="match status" value="1"/>
</dbReference>
<dbReference type="Pfam" id="PF01119">
    <property type="entry name" value="DNA_mis_repair"/>
    <property type="match status" value="1"/>
</dbReference>
<dbReference type="PROSITE" id="PS00058">
    <property type="entry name" value="DNA_MISMATCH_REPAIR_1"/>
    <property type="match status" value="1"/>
</dbReference>
<comment type="caution">
    <text evidence="9">The sequence shown here is derived from an EMBL/GenBank/DDBJ whole genome shotgun (WGS) entry which is preliminary data.</text>
</comment>
<dbReference type="PANTHER" id="PTHR10073:SF12">
    <property type="entry name" value="DNA MISMATCH REPAIR PROTEIN MLH1"/>
    <property type="match status" value="1"/>
</dbReference>
<reference evidence="9" key="1">
    <citation type="journal article" date="2016" name="Front. Microbiol.">
        <title>Genome Sequence of the Piezophilic, Mesophilic Sulfate-Reducing Bacterium Desulfovibrio indicus J2T.</title>
        <authorList>
            <person name="Cao J."/>
            <person name="Maignien L."/>
            <person name="Shao Z."/>
            <person name="Alain K."/>
            <person name="Jebbar M."/>
        </authorList>
    </citation>
    <scope>NUCLEOTIDE SEQUENCE</scope>
    <source>
        <strain evidence="9">DSM 21893</strain>
    </source>
</reference>
<dbReference type="InterPro" id="IPR037198">
    <property type="entry name" value="MutL_C_sf"/>
</dbReference>
<accession>A0AAV4Z8X6</accession>
<dbReference type="InterPro" id="IPR014790">
    <property type="entry name" value="MutL_C"/>
</dbReference>
<dbReference type="GO" id="GO:0030983">
    <property type="term" value="F:mismatched DNA binding"/>
    <property type="evidence" value="ECO:0007669"/>
    <property type="project" value="InterPro"/>
</dbReference>
<gene>
    <name evidence="5 9" type="primary">mutL</name>
    <name evidence="9" type="ORF">OICFNHDK_2486</name>
</gene>
<dbReference type="NCBIfam" id="NF000953">
    <property type="entry name" value="PRK00095.2-4"/>
    <property type="match status" value="1"/>
</dbReference>
<dbReference type="GO" id="GO:0006298">
    <property type="term" value="P:mismatch repair"/>
    <property type="evidence" value="ECO:0007669"/>
    <property type="project" value="UniProtKB-UniRule"/>
</dbReference>
<dbReference type="Gene3D" id="3.30.1540.20">
    <property type="entry name" value="MutL, C-terminal domain, dimerisation subdomain"/>
    <property type="match status" value="1"/>
</dbReference>
<dbReference type="InterPro" id="IPR042120">
    <property type="entry name" value="MutL_C_dimsub"/>
</dbReference>
<evidence type="ECO:0000313" key="9">
    <source>
        <dbReference type="EMBL" id="GJD40022.1"/>
    </source>
</evidence>
<dbReference type="SMART" id="SM01340">
    <property type="entry name" value="DNA_mis_repair"/>
    <property type="match status" value="1"/>
</dbReference>
<dbReference type="InterPro" id="IPR020667">
    <property type="entry name" value="DNA_mismatch_repair_MutL"/>
</dbReference>
<dbReference type="CDD" id="cd16926">
    <property type="entry name" value="HATPase_MutL-MLH-PMS-like"/>
    <property type="match status" value="1"/>
</dbReference>
<comment type="function">
    <text evidence="5">This protein is involved in the repair of mismatches in DNA. It is required for dam-dependent methyl-directed DNA mismatch repair. May act as a 'molecular matchmaker', a protein that promotes the formation of a stable complex between two or more DNA-binding proteins in an ATP-dependent manner without itself being part of a final effector complex.</text>
</comment>
<keyword evidence="3 5" id="KW-0227">DNA damage</keyword>
<evidence type="ECO:0000259" key="8">
    <source>
        <dbReference type="SMART" id="SM01340"/>
    </source>
</evidence>
<dbReference type="NCBIfam" id="TIGR00585">
    <property type="entry name" value="mutl"/>
    <property type="match status" value="1"/>
</dbReference>
<dbReference type="InterPro" id="IPR014762">
    <property type="entry name" value="DNA_mismatch_repair_CS"/>
</dbReference>
<keyword evidence="4 5" id="KW-0234">DNA repair</keyword>
<reference evidence="9" key="2">
    <citation type="submission" date="2021-08" db="EMBL/GenBank/DDBJ databases">
        <authorList>
            <person name="Tani A."/>
            <person name="Ola A."/>
            <person name="Ogura Y."/>
            <person name="Katsura K."/>
            <person name="Hayashi T."/>
        </authorList>
    </citation>
    <scope>NUCLEOTIDE SEQUENCE</scope>
    <source>
        <strain evidence="9">DSM 21893</strain>
    </source>
</reference>
<feature type="domain" description="MutL C-terminal dimerisation" evidence="7">
    <location>
        <begin position="459"/>
        <end position="611"/>
    </location>
</feature>
<evidence type="ECO:0000256" key="6">
    <source>
        <dbReference type="SAM" id="MobiDB-lite"/>
    </source>
</evidence>
<dbReference type="Pfam" id="PF13589">
    <property type="entry name" value="HATPase_c_3"/>
    <property type="match status" value="1"/>
</dbReference>
<dbReference type="InterPro" id="IPR042121">
    <property type="entry name" value="MutL_C_regsub"/>
</dbReference>
<dbReference type="InterPro" id="IPR002099">
    <property type="entry name" value="MutL/Mlh/PMS"/>
</dbReference>
<dbReference type="GO" id="GO:0032300">
    <property type="term" value="C:mismatch repair complex"/>
    <property type="evidence" value="ECO:0007669"/>
    <property type="project" value="InterPro"/>
</dbReference>
<dbReference type="InterPro" id="IPR014721">
    <property type="entry name" value="Ribsml_uS5_D2-typ_fold_subgr"/>
</dbReference>
<keyword evidence="10" id="KW-1185">Reference proteome</keyword>
<feature type="region of interest" description="Disordered" evidence="6">
    <location>
        <begin position="342"/>
        <end position="376"/>
    </location>
</feature>
<dbReference type="SUPFAM" id="SSF55874">
    <property type="entry name" value="ATPase domain of HSP90 chaperone/DNA topoisomerase II/histidine kinase"/>
    <property type="match status" value="1"/>
</dbReference>
<dbReference type="Gene3D" id="3.30.230.10">
    <property type="match status" value="1"/>
</dbReference>
<dbReference type="SMART" id="SM00853">
    <property type="entry name" value="MutL_C"/>
    <property type="match status" value="1"/>
</dbReference>
<dbReference type="InterPro" id="IPR038973">
    <property type="entry name" value="MutL/Mlh/Pms-like"/>
</dbReference>
<dbReference type="EMBL" id="BPQF01000011">
    <property type="protein sequence ID" value="GJD40022.1"/>
    <property type="molecule type" value="Genomic_DNA"/>
</dbReference>
<dbReference type="Proteomes" id="UP001055307">
    <property type="component" value="Unassembled WGS sequence"/>
</dbReference>
<feature type="domain" description="DNA mismatch repair protein S5" evidence="8">
    <location>
        <begin position="219"/>
        <end position="337"/>
    </location>
</feature>
<protein>
    <recommendedName>
        <fullName evidence="2 5">DNA mismatch repair protein MutL</fullName>
    </recommendedName>
</protein>
<dbReference type="SUPFAM" id="SSF118116">
    <property type="entry name" value="DNA mismatch repair protein MutL"/>
    <property type="match status" value="1"/>
</dbReference>
<dbReference type="Gene3D" id="3.30.1370.100">
    <property type="entry name" value="MutL, C-terminal domain, regulatory subdomain"/>
    <property type="match status" value="1"/>
</dbReference>
<sequence>MVGGMPPVLRPVRRLDPILVDRIAAGEVVERPASAVKELVENAIDAGATSIEVTIEAGGRRLIRVVDDGAGMSADDLALAVERHATSKLPGGDLSRIESLGFRGEALPSIGAVARLSLTSRTAEAESGSTLVVDAGIKGEVRPAPSPRGTRIEVTDLFSATPARLKFLKSDRAEALAIADGLRRLAVAQPRIRFALRSESGSPLVFSAETGDDADLRRLTAVLGPDFGASSAPLHMAREGFALSGHIGLPSYHRGAGNQIHFTVNGRPVRDRLLLGAVRGAYADTMSSDRHPVLGLAITCDPALVDVNVHPAKTEVRFREPGLVRALIVSAIHETLRQVGARNASTGASRTLDALRPGHPSPTMRPAMQAHSGRGAWSGSVPLPPGLPSFGAPAGLAPASSFGARGGLFEAPQAAFGRPETGFEEAGQALFSGDLAPPGADLRQPEIEPPDSEHPLGAARAQLHETYIVAQTHDGIVLVDQHAAHERLVYERLKRERAAGGIARQGLLIPDVVEMAPQDAERLVAAAPDLDRLGLTLEAFGSGAVLVREVPVALADSSTRNLLEDILDALDESGLEDGSADGTEGGPLGRRLDAILSRMSCHGSIRAGRRLRPEEMNALLREMEATPFAGTCNHGRPTFVELKLHDIERLFGRR</sequence>
<dbReference type="InterPro" id="IPR020568">
    <property type="entry name" value="Ribosomal_Su5_D2-typ_SF"/>
</dbReference>